<dbReference type="Pfam" id="PF00455">
    <property type="entry name" value="DeoRC"/>
    <property type="match status" value="1"/>
</dbReference>
<dbReference type="PRINTS" id="PR00037">
    <property type="entry name" value="HTHLACR"/>
</dbReference>
<reference evidence="5 6" key="1">
    <citation type="submission" date="2017-11" db="EMBL/GenBank/DDBJ databases">
        <title>Reclassification of Bisgaard taxon 7 as Conservatibacter flavescens gen. nov., sp. nov.</title>
        <authorList>
            <person name="Christensen H."/>
        </authorList>
    </citation>
    <scope>NUCLEOTIDE SEQUENCE [LARGE SCALE GENOMIC DNA]</scope>
    <source>
        <strain evidence="5 6">7_4</strain>
    </source>
</reference>
<evidence type="ECO:0000313" key="6">
    <source>
        <dbReference type="Proteomes" id="UP000229329"/>
    </source>
</evidence>
<keyword evidence="6" id="KW-1185">Reference proteome</keyword>
<dbReference type="Gene3D" id="1.10.10.10">
    <property type="entry name" value="Winged helix-like DNA-binding domain superfamily/Winged helix DNA-binding domain"/>
    <property type="match status" value="1"/>
</dbReference>
<dbReference type="Proteomes" id="UP000229329">
    <property type="component" value="Unassembled WGS sequence"/>
</dbReference>
<evidence type="ECO:0000256" key="2">
    <source>
        <dbReference type="ARBA" id="ARBA00023125"/>
    </source>
</evidence>
<dbReference type="Pfam" id="PF08220">
    <property type="entry name" value="HTH_DeoR"/>
    <property type="match status" value="1"/>
</dbReference>
<dbReference type="PROSITE" id="PS51000">
    <property type="entry name" value="HTH_DEOR_2"/>
    <property type="match status" value="1"/>
</dbReference>
<dbReference type="InterPro" id="IPR050313">
    <property type="entry name" value="Carb_Metab_HTH_regulators"/>
</dbReference>
<proteinExistence type="predicted"/>
<dbReference type="SMART" id="SM00420">
    <property type="entry name" value="HTH_DEOR"/>
    <property type="match status" value="1"/>
</dbReference>
<keyword evidence="1" id="KW-0805">Transcription regulation</keyword>
<evidence type="ECO:0000313" key="5">
    <source>
        <dbReference type="EMBL" id="PJG86096.1"/>
    </source>
</evidence>
<evidence type="ECO:0000256" key="3">
    <source>
        <dbReference type="ARBA" id="ARBA00023163"/>
    </source>
</evidence>
<sequence>MNENYRHRQLLNLLDEKQLLSTSEIIQILGVSPATARRDITKLHQQGRLVKVRNGAEKLNASPELSISHKINNSDEKQRIANAATQLCKEGDSVVLTCGSTMQMLGSKLCGRKLQIITNYLPLANYLIEHHHEDLVIIGGQYNKDKQITLSLHHQHEPSYATNIMFTSGKGFTEQGLYKTDMIIAHSEQQMSSHAGKYVVLLDSSKLGKQVGMLFKALQQIDILITGKEADPVIIEQLRHKGIKIILA</sequence>
<feature type="domain" description="HTH deoR-type" evidence="4">
    <location>
        <begin position="3"/>
        <end position="58"/>
    </location>
</feature>
<dbReference type="InterPro" id="IPR001034">
    <property type="entry name" value="DeoR_HTH"/>
</dbReference>
<keyword evidence="3" id="KW-0804">Transcription</keyword>
<evidence type="ECO:0000256" key="1">
    <source>
        <dbReference type="ARBA" id="ARBA00023015"/>
    </source>
</evidence>
<dbReference type="InterPro" id="IPR018356">
    <property type="entry name" value="Tscrpt_reg_HTH_DeoR_CS"/>
</dbReference>
<dbReference type="GO" id="GO:0003677">
    <property type="term" value="F:DNA binding"/>
    <property type="evidence" value="ECO:0007669"/>
    <property type="project" value="UniProtKB-KW"/>
</dbReference>
<evidence type="ECO:0000259" key="4">
    <source>
        <dbReference type="PROSITE" id="PS51000"/>
    </source>
</evidence>
<dbReference type="EMBL" id="PHHA01000003">
    <property type="protein sequence ID" value="PJG86096.1"/>
    <property type="molecule type" value="Genomic_DNA"/>
</dbReference>
<dbReference type="OrthoDB" id="5685843at2"/>
<dbReference type="SUPFAM" id="SSF100950">
    <property type="entry name" value="NagB/RpiA/CoA transferase-like"/>
    <property type="match status" value="1"/>
</dbReference>
<dbReference type="PROSITE" id="PS00894">
    <property type="entry name" value="HTH_DEOR_1"/>
    <property type="match status" value="1"/>
</dbReference>
<organism evidence="5 6">
    <name type="scientific">Conservatibacter flavescens</name>
    <dbReference type="NCBI Taxonomy" id="28161"/>
    <lineage>
        <taxon>Bacteria</taxon>
        <taxon>Pseudomonadati</taxon>
        <taxon>Pseudomonadota</taxon>
        <taxon>Gammaproteobacteria</taxon>
        <taxon>Pasteurellales</taxon>
        <taxon>Pasteurellaceae</taxon>
        <taxon>Conservatibacter</taxon>
    </lineage>
</organism>
<dbReference type="SMART" id="SM01134">
    <property type="entry name" value="DeoRC"/>
    <property type="match status" value="1"/>
</dbReference>
<dbReference type="RefSeq" id="WP_100288028.1">
    <property type="nucleotide sequence ID" value="NZ_PHHA01000003.1"/>
</dbReference>
<dbReference type="InterPro" id="IPR036388">
    <property type="entry name" value="WH-like_DNA-bd_sf"/>
</dbReference>
<dbReference type="SUPFAM" id="SSF46785">
    <property type="entry name" value="Winged helix' DNA-binding domain"/>
    <property type="match status" value="1"/>
</dbReference>
<gene>
    <name evidence="5" type="ORF">CVP05_02695</name>
</gene>
<dbReference type="NCBIfam" id="NF010034">
    <property type="entry name" value="PRK13509.1"/>
    <property type="match status" value="1"/>
</dbReference>
<comment type="caution">
    <text evidence="5">The sequence shown here is derived from an EMBL/GenBank/DDBJ whole genome shotgun (WGS) entry which is preliminary data.</text>
</comment>
<name>A0A2M8S4M2_9PAST</name>
<protein>
    <submittedName>
        <fullName evidence="5">HTH-type transcriptional regulator UlaR</fullName>
    </submittedName>
</protein>
<dbReference type="PANTHER" id="PTHR30363:SF55">
    <property type="entry name" value="HTH-TYPE TRANSCRIPTIONAL REGULATOR ULAR"/>
    <property type="match status" value="1"/>
</dbReference>
<dbReference type="GO" id="GO:0003700">
    <property type="term" value="F:DNA-binding transcription factor activity"/>
    <property type="evidence" value="ECO:0007669"/>
    <property type="project" value="InterPro"/>
</dbReference>
<keyword evidence="2" id="KW-0238">DNA-binding</keyword>
<dbReference type="AlphaFoldDB" id="A0A2M8S4M2"/>
<dbReference type="PANTHER" id="PTHR30363">
    <property type="entry name" value="HTH-TYPE TRANSCRIPTIONAL REGULATOR SRLR-RELATED"/>
    <property type="match status" value="1"/>
</dbReference>
<dbReference type="InterPro" id="IPR014036">
    <property type="entry name" value="DeoR-like_C"/>
</dbReference>
<accession>A0A2M8S4M2</accession>
<dbReference type="InterPro" id="IPR036390">
    <property type="entry name" value="WH_DNA-bd_sf"/>
</dbReference>
<dbReference type="InterPro" id="IPR037171">
    <property type="entry name" value="NagB/RpiA_transferase-like"/>
</dbReference>